<dbReference type="PROSITE" id="PS51318">
    <property type="entry name" value="TAT"/>
    <property type="match status" value="1"/>
</dbReference>
<gene>
    <name evidence="1" type="ORF">B9Z44_01540</name>
</gene>
<reference evidence="1 2" key="1">
    <citation type="submission" date="2017-04" db="EMBL/GenBank/DDBJ databases">
        <title>Unexpected and diverse lifestyles within the genus Limnohabitans.</title>
        <authorList>
            <person name="Kasalicky V."/>
            <person name="Mehrshad M."/>
            <person name="Andrei S.-A."/>
            <person name="Salcher M."/>
            <person name="Kratochvilova H."/>
            <person name="Simek K."/>
            <person name="Ghai R."/>
        </authorList>
    </citation>
    <scope>NUCLEOTIDE SEQUENCE [LARGE SCALE GENOMIC DNA]</scope>
    <source>
        <strain evidence="1 2">MWH-C5</strain>
    </source>
</reference>
<dbReference type="InterPro" id="IPR036874">
    <property type="entry name" value="Carbonic_anhydrase_sf"/>
</dbReference>
<sequence length="205" mass="22343">MANSFFKLNKDTTVSHMTPTCACCGPLQLAGNHSRRGFLAAGAATVAGGLMGMMPFQAQAASGNYEAMLVNCIDPRFTTLSWQYMGLLQGISRDKLTDNYSQFVIAGGPIGAVHPKFSAWHKAYWDNLDITVSLHHIKRVVGITHRDCGAAKLAFGDDKVADKHDETEAHAEALNEFRRQVQKRHPKLSVITGVMSLDGRVDLIG</sequence>
<organism evidence="1 2">
    <name type="scientific">Limnohabitans curvus</name>
    <dbReference type="NCBI Taxonomy" id="323423"/>
    <lineage>
        <taxon>Bacteria</taxon>
        <taxon>Pseudomonadati</taxon>
        <taxon>Pseudomonadota</taxon>
        <taxon>Betaproteobacteria</taxon>
        <taxon>Burkholderiales</taxon>
        <taxon>Comamonadaceae</taxon>
        <taxon>Limnohabitans</taxon>
    </lineage>
</organism>
<accession>A0A315EKH2</accession>
<evidence type="ECO:0000313" key="2">
    <source>
        <dbReference type="Proteomes" id="UP000251341"/>
    </source>
</evidence>
<dbReference type="AlphaFoldDB" id="A0A315EKH2"/>
<proteinExistence type="predicted"/>
<dbReference type="GO" id="GO:0004089">
    <property type="term" value="F:carbonate dehydratase activity"/>
    <property type="evidence" value="ECO:0007669"/>
    <property type="project" value="InterPro"/>
</dbReference>
<keyword evidence="2" id="KW-1185">Reference proteome</keyword>
<dbReference type="NCBIfam" id="TIGR01409">
    <property type="entry name" value="TAT_signal_seq"/>
    <property type="match status" value="1"/>
</dbReference>
<evidence type="ECO:0000313" key="1">
    <source>
        <dbReference type="EMBL" id="PUE58396.1"/>
    </source>
</evidence>
<dbReference type="InterPro" id="IPR019546">
    <property type="entry name" value="TAT_signal_bac_arc"/>
</dbReference>
<dbReference type="Gene3D" id="3.40.1050.10">
    <property type="entry name" value="Carbonic anhydrase"/>
    <property type="match status" value="1"/>
</dbReference>
<dbReference type="InterPro" id="IPR006311">
    <property type="entry name" value="TAT_signal"/>
</dbReference>
<dbReference type="EMBL" id="NESP01000001">
    <property type="protein sequence ID" value="PUE58396.1"/>
    <property type="molecule type" value="Genomic_DNA"/>
</dbReference>
<comment type="caution">
    <text evidence="1">The sequence shown here is derived from an EMBL/GenBank/DDBJ whole genome shotgun (WGS) entry which is preliminary data.</text>
</comment>
<dbReference type="Proteomes" id="UP000251341">
    <property type="component" value="Unassembled WGS sequence"/>
</dbReference>
<protein>
    <recommendedName>
        <fullName evidence="3">Carbonic anhydrase</fullName>
    </recommendedName>
</protein>
<name>A0A315EKH2_9BURK</name>
<dbReference type="SUPFAM" id="SSF53056">
    <property type="entry name" value="beta-carbonic anhydrase, cab"/>
    <property type="match status" value="1"/>
</dbReference>
<evidence type="ECO:0008006" key="3">
    <source>
        <dbReference type="Google" id="ProtNLM"/>
    </source>
</evidence>
<dbReference type="GO" id="GO:0008270">
    <property type="term" value="F:zinc ion binding"/>
    <property type="evidence" value="ECO:0007669"/>
    <property type="project" value="InterPro"/>
</dbReference>